<organism evidence="1 2">
    <name type="scientific">Polycladospora coralii</name>
    <dbReference type="NCBI Taxonomy" id="2771432"/>
    <lineage>
        <taxon>Bacteria</taxon>
        <taxon>Bacillati</taxon>
        <taxon>Bacillota</taxon>
        <taxon>Bacilli</taxon>
        <taxon>Bacillales</taxon>
        <taxon>Thermoactinomycetaceae</taxon>
        <taxon>Polycladospora</taxon>
    </lineage>
</organism>
<dbReference type="InterPro" id="IPR036746">
    <property type="entry name" value="TT1725-like_sf"/>
</dbReference>
<dbReference type="InterPro" id="IPR007546">
    <property type="entry name" value="DUF503"/>
</dbReference>
<dbReference type="Pfam" id="PF04456">
    <property type="entry name" value="DUF503"/>
    <property type="match status" value="1"/>
</dbReference>
<reference evidence="1" key="1">
    <citation type="submission" date="2020-09" db="EMBL/GenBank/DDBJ databases">
        <title>A novel bacterium of genus Hazenella, isolated from South China Sea.</title>
        <authorList>
            <person name="Huang H."/>
            <person name="Mo K."/>
            <person name="Hu Y."/>
        </authorList>
    </citation>
    <scope>NUCLEOTIDE SEQUENCE</scope>
    <source>
        <strain evidence="1">IB182357</strain>
    </source>
</reference>
<dbReference type="PANTHER" id="PTHR36441">
    <property type="entry name" value="HYPOTHETICAL CYTOSOLIC PROTEIN"/>
    <property type="match status" value="1"/>
</dbReference>
<dbReference type="Gene3D" id="3.30.70.1120">
    <property type="entry name" value="TT1725-like"/>
    <property type="match status" value="1"/>
</dbReference>
<dbReference type="SUPFAM" id="SSF103007">
    <property type="entry name" value="Hypothetical protein TT1725"/>
    <property type="match status" value="1"/>
</dbReference>
<keyword evidence="2" id="KW-1185">Reference proteome</keyword>
<evidence type="ECO:0000313" key="1">
    <source>
        <dbReference type="EMBL" id="MBD1373473.1"/>
    </source>
</evidence>
<comment type="caution">
    <text evidence="1">The sequence shown here is derived from an EMBL/GenBank/DDBJ whole genome shotgun (WGS) entry which is preliminary data.</text>
</comment>
<sequence>MYVGLLEVEGRIFASTSLKDKRRVILSAQTKIRQRFNLAVAEVGHENNRQMTLLAVVGVGSSKQVVEQELSRASTLLETTDGLDVFNNVITFL</sequence>
<accession>A0A926NHK9</accession>
<dbReference type="Proteomes" id="UP000661691">
    <property type="component" value="Unassembled WGS sequence"/>
</dbReference>
<gene>
    <name evidence="1" type="ORF">IC620_14055</name>
</gene>
<name>A0A926NHK9_9BACL</name>
<dbReference type="AlphaFoldDB" id="A0A926NHK9"/>
<dbReference type="EMBL" id="JACXAH010000026">
    <property type="protein sequence ID" value="MBD1373473.1"/>
    <property type="molecule type" value="Genomic_DNA"/>
</dbReference>
<dbReference type="PANTHER" id="PTHR36441:SF1">
    <property type="entry name" value="DUF503 DOMAIN-CONTAINING PROTEIN"/>
    <property type="match status" value="1"/>
</dbReference>
<proteinExistence type="predicted"/>
<protein>
    <submittedName>
        <fullName evidence="1">DUF503 domain-containing protein</fullName>
    </submittedName>
</protein>
<dbReference type="RefSeq" id="WP_191142548.1">
    <property type="nucleotide sequence ID" value="NZ_JACXAH010000026.1"/>
</dbReference>
<evidence type="ECO:0000313" key="2">
    <source>
        <dbReference type="Proteomes" id="UP000661691"/>
    </source>
</evidence>